<evidence type="ECO:0000313" key="3">
    <source>
        <dbReference type="EMBL" id="KAA9377614.1"/>
    </source>
</evidence>
<dbReference type="NCBIfam" id="TIGR03083">
    <property type="entry name" value="maleylpyruvate isomerase family mycothiol-dependent enzyme"/>
    <property type="match status" value="1"/>
</dbReference>
<dbReference type="RefSeq" id="WP_150934805.1">
    <property type="nucleotide sequence ID" value="NZ_VYTZ01000006.1"/>
</dbReference>
<dbReference type="Gene3D" id="1.20.120.450">
    <property type="entry name" value="dinb family like domain"/>
    <property type="match status" value="1"/>
</dbReference>
<feature type="domain" description="tRNA wybutosine-synthesis" evidence="1">
    <location>
        <begin position="188"/>
        <end position="233"/>
    </location>
</feature>
<dbReference type="Pfam" id="PF08608">
    <property type="entry name" value="Wyosine_form"/>
    <property type="match status" value="1"/>
</dbReference>
<name>A0A5J5K423_9ACTN</name>
<dbReference type="InterPro" id="IPR034660">
    <property type="entry name" value="DinB/YfiT-like"/>
</dbReference>
<organism evidence="3 4">
    <name type="scientific">Microbispora cellulosiformans</name>
    <dbReference type="NCBI Taxonomy" id="2614688"/>
    <lineage>
        <taxon>Bacteria</taxon>
        <taxon>Bacillati</taxon>
        <taxon>Actinomycetota</taxon>
        <taxon>Actinomycetes</taxon>
        <taxon>Streptosporangiales</taxon>
        <taxon>Streptosporangiaceae</taxon>
        <taxon>Microbispora</taxon>
    </lineage>
</organism>
<dbReference type="AlphaFoldDB" id="A0A5J5K423"/>
<proteinExistence type="predicted"/>
<dbReference type="InterPro" id="IPR013917">
    <property type="entry name" value="tRNA_wybutosine-synth"/>
</dbReference>
<dbReference type="SUPFAM" id="SSF109854">
    <property type="entry name" value="DinB/YfiT-like putative metalloenzymes"/>
    <property type="match status" value="1"/>
</dbReference>
<dbReference type="EMBL" id="VYTZ01000006">
    <property type="protein sequence ID" value="KAA9377614.1"/>
    <property type="molecule type" value="Genomic_DNA"/>
</dbReference>
<feature type="domain" description="Mycothiol-dependent maleylpyruvate isomerase metal-binding" evidence="2">
    <location>
        <begin position="11"/>
        <end position="145"/>
    </location>
</feature>
<comment type="caution">
    <text evidence="3">The sequence shown here is derived from an EMBL/GenBank/DDBJ whole genome shotgun (WGS) entry which is preliminary data.</text>
</comment>
<dbReference type="GO" id="GO:0046872">
    <property type="term" value="F:metal ion binding"/>
    <property type="evidence" value="ECO:0007669"/>
    <property type="project" value="InterPro"/>
</dbReference>
<protein>
    <submittedName>
        <fullName evidence="3">TIGR03084 family protein</fullName>
    </submittedName>
</protein>
<dbReference type="NCBIfam" id="TIGR03084">
    <property type="entry name" value="TIGR03084 family metal-binding protein"/>
    <property type="match status" value="1"/>
</dbReference>
<dbReference type="Proteomes" id="UP000327011">
    <property type="component" value="Unassembled WGS sequence"/>
</dbReference>
<dbReference type="InterPro" id="IPR017518">
    <property type="entry name" value="CHP03084"/>
</dbReference>
<dbReference type="InterPro" id="IPR017517">
    <property type="entry name" value="Maleyloyr_isom"/>
</dbReference>
<dbReference type="InterPro" id="IPR024344">
    <property type="entry name" value="MDMPI_metal-binding"/>
</dbReference>
<evidence type="ECO:0000259" key="2">
    <source>
        <dbReference type="Pfam" id="PF11716"/>
    </source>
</evidence>
<sequence>MTDSPDVFRDLAAESDELDKLVADLEPAQWALPTPAPGWTVAHQIAHLAFIFNLAGTAASDAEAFTTMTSAASRDFNGAVNAAVERYLAEPPELLARWRAERTSAIGALAAVPPDRTVPWLVRPLPPSVLACAGLMEVVAHGQDVYDALGVRREWTDRIRHLVGFAVMVWDFGYQSRGLTRPDVLFRYELTAPSGEVWAFGPPDAEQRISGPAADFCLLVTRRRHPDDLALTAVGPDAERWLGIAQAYRGPAGEGRTPGQFAALDAANG</sequence>
<evidence type="ECO:0000259" key="1">
    <source>
        <dbReference type="Pfam" id="PF08608"/>
    </source>
</evidence>
<keyword evidence="4" id="KW-1185">Reference proteome</keyword>
<reference evidence="3 4" key="1">
    <citation type="submission" date="2019-09" db="EMBL/GenBank/DDBJ databases">
        <title>Screening of Novel Bioactive Compounds from Soil-Associated.</title>
        <authorList>
            <person name="Gong X."/>
        </authorList>
    </citation>
    <scope>NUCLEOTIDE SEQUENCE [LARGE SCALE GENOMIC DNA]</scope>
    <source>
        <strain evidence="3 4">Gxj-6</strain>
    </source>
</reference>
<accession>A0A5J5K423</accession>
<dbReference type="Pfam" id="PF11716">
    <property type="entry name" value="MDMPI_N"/>
    <property type="match status" value="1"/>
</dbReference>
<evidence type="ECO:0000313" key="4">
    <source>
        <dbReference type="Proteomes" id="UP000327011"/>
    </source>
</evidence>
<gene>
    <name evidence="3" type="ORF">F5972_18510</name>
</gene>